<name>A0ABQ5UYJ2_9PROT</name>
<evidence type="ECO:0000313" key="1">
    <source>
        <dbReference type="EMBL" id="GLQ19446.1"/>
    </source>
</evidence>
<gene>
    <name evidence="1" type="ORF">GCM10007854_04010</name>
</gene>
<dbReference type="Proteomes" id="UP001161390">
    <property type="component" value="Unassembled WGS sequence"/>
</dbReference>
<comment type="caution">
    <text evidence="1">The sequence shown here is derived from an EMBL/GenBank/DDBJ whole genome shotgun (WGS) entry which is preliminary data.</text>
</comment>
<accession>A0ABQ5UYJ2</accession>
<proteinExistence type="predicted"/>
<reference evidence="1" key="2">
    <citation type="submission" date="2023-01" db="EMBL/GenBank/DDBJ databases">
        <title>Draft genome sequence of Algimonas porphyrae strain NBRC 108216.</title>
        <authorList>
            <person name="Sun Q."/>
            <person name="Mori K."/>
        </authorList>
    </citation>
    <scope>NUCLEOTIDE SEQUENCE</scope>
    <source>
        <strain evidence="1">NBRC 108216</strain>
    </source>
</reference>
<sequence>MTASVVPTGALWRKVTSGPPVIALVRVPCAVDAQPVMIRAVPSKRIRGLRINGLRSDCGTSMP</sequence>
<dbReference type="EMBL" id="BSNJ01000001">
    <property type="protein sequence ID" value="GLQ19446.1"/>
    <property type="molecule type" value="Genomic_DNA"/>
</dbReference>
<organism evidence="1 2">
    <name type="scientific">Algimonas porphyrae</name>
    <dbReference type="NCBI Taxonomy" id="1128113"/>
    <lineage>
        <taxon>Bacteria</taxon>
        <taxon>Pseudomonadati</taxon>
        <taxon>Pseudomonadota</taxon>
        <taxon>Alphaproteobacteria</taxon>
        <taxon>Maricaulales</taxon>
        <taxon>Robiginitomaculaceae</taxon>
        <taxon>Algimonas</taxon>
    </lineage>
</organism>
<reference evidence="1" key="1">
    <citation type="journal article" date="2014" name="Int. J. Syst. Evol. Microbiol.">
        <title>Complete genome of a new Firmicutes species belonging to the dominant human colonic microbiota ('Ruminococcus bicirculans') reveals two chromosomes and a selective capacity to utilize plant glucans.</title>
        <authorList>
            <consortium name="NISC Comparative Sequencing Program"/>
            <person name="Wegmann U."/>
            <person name="Louis P."/>
            <person name="Goesmann A."/>
            <person name="Henrissat B."/>
            <person name="Duncan S.H."/>
            <person name="Flint H.J."/>
        </authorList>
    </citation>
    <scope>NUCLEOTIDE SEQUENCE</scope>
    <source>
        <strain evidence="1">NBRC 108216</strain>
    </source>
</reference>
<protein>
    <submittedName>
        <fullName evidence="1">Uncharacterized protein</fullName>
    </submittedName>
</protein>
<keyword evidence="2" id="KW-1185">Reference proteome</keyword>
<evidence type="ECO:0000313" key="2">
    <source>
        <dbReference type="Proteomes" id="UP001161390"/>
    </source>
</evidence>